<evidence type="ECO:0000313" key="3">
    <source>
        <dbReference type="EMBL" id="NYF52396.1"/>
    </source>
</evidence>
<comment type="caution">
    <text evidence="3">The sequence shown here is derived from an EMBL/GenBank/DDBJ whole genome shotgun (WGS) entry which is preliminary data.</text>
</comment>
<dbReference type="GO" id="GO:0016787">
    <property type="term" value="F:hydrolase activity"/>
    <property type="evidence" value="ECO:0007669"/>
    <property type="project" value="InterPro"/>
</dbReference>
<gene>
    <name evidence="3" type="ORF">HDF12_002795</name>
</gene>
<dbReference type="InterPro" id="IPR004843">
    <property type="entry name" value="Calcineurin-like_PHP"/>
</dbReference>
<sequence>MRKKTPRQTLHYATKSFDANARPLQSGAAANDQPIFSQPKPSPDPIGFKDPVTDQKYRGIASVEPVPQPAGGAVEPVVTLEQVYGQAGAGVIKAIQQAKQIVFHSVGDTGSVTGPATQSLVADKMVSDFSEANAADVPSFFFHLGDVVYYFGEATYYYDQFFEPYRDYPAPIFAIAGNHDGVVYPKDPSPTLDAFLRNFCSPTAAQSPDSGNLLRTTMIQPGVYFTLEAPFVRILGLYSNVLEDPGVISGENGNNTVLDDRQIAFLTAALKRVKTEKFAGAVIIAVHHPPFTGGVEHGGSPLMLVDIDAACTAAGVWPHAVFSGHAHNYQRYTRTVNKLQIPFIVAGCGGHNPLSAMRGTFRTPFKIDNTLTLESYDTTDFGYLRVIVNATTMTVEYHPQSDGGTTKTPNDQVSIALATQTIS</sequence>
<dbReference type="InterPro" id="IPR051918">
    <property type="entry name" value="STPP_CPPED1"/>
</dbReference>
<reference evidence="3 4" key="1">
    <citation type="submission" date="2020-07" db="EMBL/GenBank/DDBJ databases">
        <title>Genomic Encyclopedia of Type Strains, Phase IV (KMG-V): Genome sequencing to study the core and pangenomes of soil and plant-associated prokaryotes.</title>
        <authorList>
            <person name="Whitman W."/>
        </authorList>
    </citation>
    <scope>NUCLEOTIDE SEQUENCE [LARGE SCALE GENOMIC DNA]</scope>
    <source>
        <strain evidence="3 4">M8UP30</strain>
    </source>
</reference>
<dbReference type="Proteomes" id="UP000534186">
    <property type="component" value="Unassembled WGS sequence"/>
</dbReference>
<dbReference type="SUPFAM" id="SSF56300">
    <property type="entry name" value="Metallo-dependent phosphatases"/>
    <property type="match status" value="1"/>
</dbReference>
<evidence type="ECO:0000256" key="1">
    <source>
        <dbReference type="SAM" id="MobiDB-lite"/>
    </source>
</evidence>
<proteinExistence type="predicted"/>
<name>A0A7Y9NN28_9BACT</name>
<dbReference type="Pfam" id="PF00149">
    <property type="entry name" value="Metallophos"/>
    <property type="match status" value="1"/>
</dbReference>
<dbReference type="InterPro" id="IPR029052">
    <property type="entry name" value="Metallo-depent_PP-like"/>
</dbReference>
<feature type="region of interest" description="Disordered" evidence="1">
    <location>
        <begin position="1"/>
        <end position="47"/>
    </location>
</feature>
<evidence type="ECO:0000259" key="2">
    <source>
        <dbReference type="Pfam" id="PF00149"/>
    </source>
</evidence>
<feature type="domain" description="Calcineurin-like phosphoesterase" evidence="2">
    <location>
        <begin position="131"/>
        <end position="329"/>
    </location>
</feature>
<dbReference type="Gene3D" id="3.60.21.10">
    <property type="match status" value="1"/>
</dbReference>
<organism evidence="3 4">
    <name type="scientific">Tunturiibacter lichenicola</name>
    <dbReference type="NCBI Taxonomy" id="2051959"/>
    <lineage>
        <taxon>Bacteria</taxon>
        <taxon>Pseudomonadati</taxon>
        <taxon>Acidobacteriota</taxon>
        <taxon>Terriglobia</taxon>
        <taxon>Terriglobales</taxon>
        <taxon>Acidobacteriaceae</taxon>
        <taxon>Tunturiibacter</taxon>
    </lineage>
</organism>
<accession>A0A7Y9NN28</accession>
<dbReference type="EMBL" id="JACCCV010000002">
    <property type="protein sequence ID" value="NYF52396.1"/>
    <property type="molecule type" value="Genomic_DNA"/>
</dbReference>
<dbReference type="PANTHER" id="PTHR43143:SF1">
    <property type="entry name" value="SERINE_THREONINE-PROTEIN PHOSPHATASE CPPED1"/>
    <property type="match status" value="1"/>
</dbReference>
<evidence type="ECO:0000313" key="4">
    <source>
        <dbReference type="Proteomes" id="UP000534186"/>
    </source>
</evidence>
<protein>
    <recommendedName>
        <fullName evidence="2">Calcineurin-like phosphoesterase domain-containing protein</fullName>
    </recommendedName>
</protein>
<dbReference type="PANTHER" id="PTHR43143">
    <property type="entry name" value="METALLOPHOSPHOESTERASE, CALCINEURIN SUPERFAMILY"/>
    <property type="match status" value="1"/>
</dbReference>
<dbReference type="AlphaFoldDB" id="A0A7Y9NN28"/>